<evidence type="ECO:0000313" key="3">
    <source>
        <dbReference type="Proteomes" id="UP000747542"/>
    </source>
</evidence>
<reference evidence="2" key="1">
    <citation type="journal article" date="2021" name="Sci. Adv.">
        <title>The American lobster genome reveals insights on longevity, neural, and immune adaptations.</title>
        <authorList>
            <person name="Polinski J.M."/>
            <person name="Zimin A.V."/>
            <person name="Clark K.F."/>
            <person name="Kohn A.B."/>
            <person name="Sadowski N."/>
            <person name="Timp W."/>
            <person name="Ptitsyn A."/>
            <person name="Khanna P."/>
            <person name="Romanova D.Y."/>
            <person name="Williams P."/>
            <person name="Greenwood S.J."/>
            <person name="Moroz L.L."/>
            <person name="Walt D.R."/>
            <person name="Bodnar A.G."/>
        </authorList>
    </citation>
    <scope>NUCLEOTIDE SEQUENCE</scope>
    <source>
        <strain evidence="2">GMGI-L3</strain>
    </source>
</reference>
<keyword evidence="2" id="KW-0808">Transferase</keyword>
<comment type="caution">
    <text evidence="2">The sequence shown here is derived from an EMBL/GenBank/DDBJ whole genome shotgun (WGS) entry which is preliminary data.</text>
</comment>
<dbReference type="PANTHER" id="PTHR24359">
    <property type="entry name" value="SERINE/THREONINE-PROTEIN KINASE SBK1"/>
    <property type="match status" value="1"/>
</dbReference>
<proteinExistence type="predicted"/>
<feature type="non-terminal residue" evidence="2">
    <location>
        <position position="413"/>
    </location>
</feature>
<feature type="non-terminal residue" evidence="2">
    <location>
        <position position="1"/>
    </location>
</feature>
<evidence type="ECO:0000259" key="1">
    <source>
        <dbReference type="PROSITE" id="PS50011"/>
    </source>
</evidence>
<evidence type="ECO:0000313" key="2">
    <source>
        <dbReference type="EMBL" id="KAG7163616.1"/>
    </source>
</evidence>
<dbReference type="PANTHER" id="PTHR24359:SF1">
    <property type="entry name" value="INHIBITOR OF NUCLEAR FACTOR KAPPA-B KINASE EPSILON SUBUNIT HOMOLOG 1-RELATED"/>
    <property type="match status" value="1"/>
</dbReference>
<dbReference type="EMBL" id="JAHLQT010026447">
    <property type="protein sequence ID" value="KAG7163616.1"/>
    <property type="molecule type" value="Genomic_DNA"/>
</dbReference>
<gene>
    <name evidence="2" type="primary">meng-L6</name>
    <name evidence="2" type="ORF">Hamer_G002833</name>
</gene>
<organism evidence="2 3">
    <name type="scientific">Homarus americanus</name>
    <name type="common">American lobster</name>
    <dbReference type="NCBI Taxonomy" id="6706"/>
    <lineage>
        <taxon>Eukaryota</taxon>
        <taxon>Metazoa</taxon>
        <taxon>Ecdysozoa</taxon>
        <taxon>Arthropoda</taxon>
        <taxon>Crustacea</taxon>
        <taxon>Multicrustacea</taxon>
        <taxon>Malacostraca</taxon>
        <taxon>Eumalacostraca</taxon>
        <taxon>Eucarida</taxon>
        <taxon>Decapoda</taxon>
        <taxon>Pleocyemata</taxon>
        <taxon>Astacidea</taxon>
        <taxon>Nephropoidea</taxon>
        <taxon>Nephropidae</taxon>
        <taxon>Homarus</taxon>
    </lineage>
</organism>
<feature type="domain" description="Protein kinase" evidence="1">
    <location>
        <begin position="74"/>
        <end position="338"/>
    </location>
</feature>
<dbReference type="Gene3D" id="1.10.510.10">
    <property type="entry name" value="Transferase(Phosphotransferase) domain 1"/>
    <property type="match status" value="1"/>
</dbReference>
<dbReference type="InterPro" id="IPR000719">
    <property type="entry name" value="Prot_kinase_dom"/>
</dbReference>
<accession>A0A8J5JWL4</accession>
<dbReference type="GO" id="GO:0004674">
    <property type="term" value="F:protein serine/threonine kinase activity"/>
    <property type="evidence" value="ECO:0007669"/>
    <property type="project" value="TreeGrafter"/>
</dbReference>
<dbReference type="GO" id="GO:0005524">
    <property type="term" value="F:ATP binding"/>
    <property type="evidence" value="ECO:0007669"/>
    <property type="project" value="InterPro"/>
</dbReference>
<name>A0A8J5JWL4_HOMAM</name>
<dbReference type="Proteomes" id="UP000747542">
    <property type="component" value="Unassembled WGS sequence"/>
</dbReference>
<dbReference type="PROSITE" id="PS00109">
    <property type="entry name" value="PROTEIN_KINASE_TYR"/>
    <property type="match status" value="1"/>
</dbReference>
<sequence>ASTAASGHVVVAVLARSCRYQCNTRAALVISLDNTFITTTSPAVTLEMVGGSATVNFHNIKMLELPRMEVDCHFSDVRLLAENSGAKVYGARYLQSGTSVVLKCVQKEATKKKDFCRERHYNHCLSSHPNIVKCFDDTFETSTSYVLTQELTRVSDLSKFIMKGGVGEMRAKLVAEQVGQALEFMHKNDLVHRDVCSENIFVFSCELTRFKLGDFGSTQRVGAFVKKQKVRSPWAPPEVSLTVYNEGYLVDTAQDAWQLGILIFVCLTGSYPWSSADITDHHYNSWVAWLKRKTTKMPPRFKCFTPRLLRLLRRLLEPKPEKRSGVRELYKYLSDPWLMDESNSFGITINAKLSQILSGSSKSLYSRAEEKLLDLVHSRLHHSDVRPPAGNKKRVRFSFDGEIWSPGDAVTPA</sequence>
<dbReference type="Pfam" id="PF00069">
    <property type="entry name" value="Pkinase"/>
    <property type="match status" value="1"/>
</dbReference>
<keyword evidence="2" id="KW-0418">Kinase</keyword>
<dbReference type="PROSITE" id="PS50011">
    <property type="entry name" value="PROTEIN_KINASE_DOM"/>
    <property type="match status" value="1"/>
</dbReference>
<dbReference type="InterPro" id="IPR011009">
    <property type="entry name" value="Kinase-like_dom_sf"/>
</dbReference>
<dbReference type="InterPro" id="IPR008266">
    <property type="entry name" value="Tyr_kinase_AS"/>
</dbReference>
<protein>
    <submittedName>
        <fullName evidence="2">Serine/threonine-protein kinase meng-po-like 6</fullName>
    </submittedName>
</protein>
<dbReference type="AlphaFoldDB" id="A0A8J5JWL4"/>
<dbReference type="SUPFAM" id="SSF56112">
    <property type="entry name" value="Protein kinase-like (PK-like)"/>
    <property type="match status" value="1"/>
</dbReference>
<keyword evidence="3" id="KW-1185">Reference proteome</keyword>